<comment type="caution">
    <text evidence="1">The sequence shown here is derived from an EMBL/GenBank/DDBJ whole genome shotgun (WGS) entry which is preliminary data.</text>
</comment>
<dbReference type="AlphaFoldDB" id="A0A069SHZ4"/>
<name>A0A069SHZ4_PHOVU</name>
<dbReference type="EMBL" id="JNHM01000028">
    <property type="protein sequence ID" value="KDS53938.1"/>
    <property type="molecule type" value="Genomic_DNA"/>
</dbReference>
<dbReference type="RefSeq" id="WP_007835997.1">
    <property type="nucleotide sequence ID" value="NZ_JNHM01000028.1"/>
</dbReference>
<dbReference type="Proteomes" id="UP000027661">
    <property type="component" value="Unassembled WGS sequence"/>
</dbReference>
<organism evidence="1 2">
    <name type="scientific">Phocaeicola vulgatus str. 3975 RP4</name>
    <dbReference type="NCBI Taxonomy" id="1339352"/>
    <lineage>
        <taxon>Bacteria</taxon>
        <taxon>Pseudomonadati</taxon>
        <taxon>Bacteroidota</taxon>
        <taxon>Bacteroidia</taxon>
        <taxon>Bacteroidales</taxon>
        <taxon>Bacteroidaceae</taxon>
        <taxon>Phocaeicola</taxon>
    </lineage>
</organism>
<sequence>MNKIVRILPGIFLSLLSLSSCDGLFTEDCIYKGYLHARNGFHHPSDMGTPEQAEMNLMVFPLTGNGVAEYDNLSIPFNGSGDAYGTLHIGSYEFLACNKDVNILEDAGSAATVRLRVPTEQGKITAEQGYAYSSSVTGTVMTDDTLHVTCESKLMVQRIVFNITVTNTGILEYTGITAELDGVTTSRYVRTREKGSGFATLPFTVSPEKENFFRKEVLVFGINTGVSNVIRLHLDGDMPVDADLDLSDVFKDFTADGISVDITVRVSPSLHTASASIEDWQNVEWGQGIITY</sequence>
<reference evidence="1 2" key="1">
    <citation type="submission" date="2014-04" db="EMBL/GenBank/DDBJ databases">
        <authorList>
            <person name="Sears C."/>
            <person name="Carroll K."/>
            <person name="Sack B.R."/>
            <person name="Qadri F."/>
            <person name="Myers L.L."/>
            <person name="Chung G.-T."/>
            <person name="Escheverria P."/>
            <person name="Fraser C.M."/>
            <person name="Sadzewicz L."/>
            <person name="Shefchek K.A."/>
            <person name="Tallon L."/>
            <person name="Das S.P."/>
            <person name="Daugherty S."/>
            <person name="Mongodin E.F."/>
        </authorList>
    </citation>
    <scope>NUCLEOTIDE SEQUENCE [LARGE SCALE GENOMIC DNA]</scope>
    <source>
        <strain evidence="1 2">3975 RP4</strain>
    </source>
</reference>
<proteinExistence type="predicted"/>
<evidence type="ECO:0000313" key="1">
    <source>
        <dbReference type="EMBL" id="KDS53938.1"/>
    </source>
</evidence>
<dbReference type="PATRIC" id="fig|1339352.3.peg.2272"/>
<dbReference type="GeneID" id="93449169"/>
<gene>
    <name evidence="1" type="ORF">M099_2365</name>
</gene>
<protein>
    <submittedName>
        <fullName evidence="1">Uncharacterized protein</fullName>
    </submittedName>
</protein>
<evidence type="ECO:0000313" key="2">
    <source>
        <dbReference type="Proteomes" id="UP000027661"/>
    </source>
</evidence>
<dbReference type="PROSITE" id="PS51257">
    <property type="entry name" value="PROKAR_LIPOPROTEIN"/>
    <property type="match status" value="1"/>
</dbReference>
<accession>A0A069SHZ4</accession>